<dbReference type="GO" id="GO:0006635">
    <property type="term" value="P:fatty acid beta-oxidation"/>
    <property type="evidence" value="ECO:0007669"/>
    <property type="project" value="UniProtKB-UniPathway"/>
</dbReference>
<dbReference type="PANTHER" id="PTHR43612">
    <property type="entry name" value="TRIFUNCTIONAL ENZYME SUBUNIT ALPHA"/>
    <property type="match status" value="1"/>
</dbReference>
<dbReference type="Gene3D" id="3.40.50.720">
    <property type="entry name" value="NAD(P)-binding Rossmann-like Domain"/>
    <property type="match status" value="1"/>
</dbReference>
<keyword evidence="11" id="KW-0511">Multifunctional enzyme</keyword>
<dbReference type="AlphaFoldDB" id="A0A1M5H3M8"/>
<dbReference type="UniPathway" id="UPA00659"/>
<comment type="similarity">
    <text evidence="3">In the central section; belongs to the 3-hydroxyacyl-CoA dehydrogenase family.</text>
</comment>
<gene>
    <name evidence="15" type="ORF">SAMN05444320_106386</name>
</gene>
<comment type="catalytic activity">
    <reaction evidence="12">
        <text>a (3S)-3-hydroxyacyl-CoA + NAD(+) = a 3-oxoacyl-CoA + NADH + H(+)</text>
        <dbReference type="Rhea" id="RHEA:22432"/>
        <dbReference type="ChEBI" id="CHEBI:15378"/>
        <dbReference type="ChEBI" id="CHEBI:57318"/>
        <dbReference type="ChEBI" id="CHEBI:57540"/>
        <dbReference type="ChEBI" id="CHEBI:57945"/>
        <dbReference type="ChEBI" id="CHEBI:90726"/>
        <dbReference type="EC" id="1.1.1.35"/>
    </reaction>
</comment>
<dbReference type="InterPro" id="IPR006108">
    <property type="entry name" value="3HC_DH_C"/>
</dbReference>
<evidence type="ECO:0000256" key="4">
    <source>
        <dbReference type="ARBA" id="ARBA00009463"/>
    </source>
</evidence>
<dbReference type="InterPro" id="IPR036291">
    <property type="entry name" value="NAD(P)-bd_dom_sf"/>
</dbReference>
<dbReference type="Gene3D" id="3.90.226.10">
    <property type="entry name" value="2-enoyl-CoA Hydratase, Chain A, domain 1"/>
    <property type="match status" value="1"/>
</dbReference>
<comment type="similarity">
    <text evidence="4">Belongs to the 3-hydroxyacyl-CoA dehydrogenase family.</text>
</comment>
<evidence type="ECO:0000313" key="16">
    <source>
        <dbReference type="Proteomes" id="UP000184501"/>
    </source>
</evidence>
<dbReference type="GO" id="GO:0004300">
    <property type="term" value="F:enoyl-CoA hydratase activity"/>
    <property type="evidence" value="ECO:0007669"/>
    <property type="project" value="TreeGrafter"/>
</dbReference>
<evidence type="ECO:0000259" key="14">
    <source>
        <dbReference type="Pfam" id="PF02737"/>
    </source>
</evidence>
<dbReference type="Pfam" id="PF02737">
    <property type="entry name" value="3HCDH_N"/>
    <property type="match status" value="1"/>
</dbReference>
<evidence type="ECO:0000256" key="6">
    <source>
        <dbReference type="ARBA" id="ARBA00022963"/>
    </source>
</evidence>
<dbReference type="SUPFAM" id="SSF48179">
    <property type="entry name" value="6-phosphogluconate dehydrogenase C-terminal domain-like"/>
    <property type="match status" value="2"/>
</dbReference>
<comment type="pathway">
    <text evidence="1">Lipid metabolism; fatty acid beta-oxidation.</text>
</comment>
<feature type="domain" description="3-hydroxyacyl-CoA dehydrogenase C-terminal" evidence="13">
    <location>
        <begin position="502"/>
        <end position="602"/>
    </location>
</feature>
<evidence type="ECO:0000256" key="11">
    <source>
        <dbReference type="ARBA" id="ARBA00023268"/>
    </source>
</evidence>
<dbReference type="OrthoDB" id="3229174at2"/>
<dbReference type="GO" id="GO:0016509">
    <property type="term" value="F:long-chain (3S)-3-hydroxyacyl-CoA dehydrogenase (NAD+) activity"/>
    <property type="evidence" value="ECO:0007669"/>
    <property type="project" value="TreeGrafter"/>
</dbReference>
<reference evidence="15 16" key="1">
    <citation type="submission" date="2016-11" db="EMBL/GenBank/DDBJ databases">
        <authorList>
            <person name="Jaros S."/>
            <person name="Januszkiewicz K."/>
            <person name="Wedrychowicz H."/>
        </authorList>
    </citation>
    <scope>NUCLEOTIDE SEQUENCE [LARGE SCALE GENOMIC DNA]</scope>
    <source>
        <strain evidence="15 16">DSM 44523</strain>
    </source>
</reference>
<evidence type="ECO:0000256" key="1">
    <source>
        <dbReference type="ARBA" id="ARBA00005005"/>
    </source>
</evidence>
<proteinExistence type="inferred from homology"/>
<name>A0A1M5H3M8_STRHI</name>
<dbReference type="GO" id="GO:0070403">
    <property type="term" value="F:NAD+ binding"/>
    <property type="evidence" value="ECO:0007669"/>
    <property type="project" value="InterPro"/>
</dbReference>
<keyword evidence="16" id="KW-1185">Reference proteome</keyword>
<dbReference type="InterPro" id="IPR008927">
    <property type="entry name" value="6-PGluconate_DH-like_C_sf"/>
</dbReference>
<dbReference type="SUPFAM" id="SSF52096">
    <property type="entry name" value="ClpP/crotonase"/>
    <property type="match status" value="1"/>
</dbReference>
<accession>A0A1M5H3M8</accession>
<dbReference type="SUPFAM" id="SSF51735">
    <property type="entry name" value="NAD(P)-binding Rossmann-fold domains"/>
    <property type="match status" value="1"/>
</dbReference>
<dbReference type="Pfam" id="PF00378">
    <property type="entry name" value="ECH_1"/>
    <property type="match status" value="1"/>
</dbReference>
<keyword evidence="7" id="KW-0560">Oxidoreductase</keyword>
<keyword evidence="9" id="KW-0443">Lipid metabolism</keyword>
<evidence type="ECO:0000256" key="9">
    <source>
        <dbReference type="ARBA" id="ARBA00023098"/>
    </source>
</evidence>
<keyword evidence="5" id="KW-0276">Fatty acid metabolism</keyword>
<evidence type="ECO:0000256" key="5">
    <source>
        <dbReference type="ARBA" id="ARBA00022832"/>
    </source>
</evidence>
<dbReference type="InterPro" id="IPR029045">
    <property type="entry name" value="ClpP/crotonase-like_dom_sf"/>
</dbReference>
<evidence type="ECO:0000256" key="10">
    <source>
        <dbReference type="ARBA" id="ARBA00023239"/>
    </source>
</evidence>
<dbReference type="InterPro" id="IPR006176">
    <property type="entry name" value="3-OHacyl-CoA_DH_NAD-bd"/>
</dbReference>
<dbReference type="PANTHER" id="PTHR43612:SF3">
    <property type="entry name" value="TRIFUNCTIONAL ENZYME SUBUNIT ALPHA, MITOCHONDRIAL"/>
    <property type="match status" value="1"/>
</dbReference>
<dbReference type="Pfam" id="PF00725">
    <property type="entry name" value="3HCDH"/>
    <property type="match status" value="1"/>
</dbReference>
<dbReference type="Proteomes" id="UP000184501">
    <property type="component" value="Unassembled WGS sequence"/>
</dbReference>
<dbReference type="EMBL" id="FQVN01000006">
    <property type="protein sequence ID" value="SHG10503.1"/>
    <property type="molecule type" value="Genomic_DNA"/>
</dbReference>
<dbReference type="RefSeq" id="WP_073485671.1">
    <property type="nucleotide sequence ID" value="NZ_FQVN01000006.1"/>
</dbReference>
<keyword evidence="8" id="KW-0520">NAD</keyword>
<dbReference type="FunFam" id="3.40.50.720:FF:000009">
    <property type="entry name" value="Fatty oxidation complex, alpha subunit"/>
    <property type="match status" value="1"/>
</dbReference>
<dbReference type="Gene3D" id="1.10.1040.50">
    <property type="match status" value="1"/>
</dbReference>
<evidence type="ECO:0000256" key="12">
    <source>
        <dbReference type="ARBA" id="ARBA00049556"/>
    </source>
</evidence>
<keyword evidence="10" id="KW-0456">Lyase</keyword>
<evidence type="ECO:0000256" key="2">
    <source>
        <dbReference type="ARBA" id="ARBA00005086"/>
    </source>
</evidence>
<dbReference type="STRING" id="2017.SAMN05444320_106386"/>
<evidence type="ECO:0000256" key="8">
    <source>
        <dbReference type="ARBA" id="ARBA00023027"/>
    </source>
</evidence>
<dbReference type="CDD" id="cd06558">
    <property type="entry name" value="crotonase-like"/>
    <property type="match status" value="1"/>
</dbReference>
<protein>
    <submittedName>
        <fullName evidence="15">Short chain enoyl-CoA hydratase /3-hydroxyacyl-CoA dehydrogenase</fullName>
    </submittedName>
</protein>
<sequence>MNEIIRWERDARGVVTLTMDAPGRSANTLDSAFRTAFAEVVDRLEAERDDISGVVLTSAKRTFLAGADLTEMLAVGEEHVPRLTTELDGFKTLLRRLETLGRPVVALVNGSALGGGFELALACHRRVCVDDPGLRVGLPEVMLGLLPAGGGVTRYVRLLGLAAALPLLLEGKRLRPARALAAGLVHELAPDAATGLERAREWIAANPDARQPWDSPGYAIPGGGLSDPVVRQVTAAAPAMLRKRTHGTLPAPERILSAAVEGMAVDVETAQRVETRYFADLVTGQVAKNMITAFWFQLNEVNAGRSRPDGVPAREARRVGVLGSGMMGAGIARVTAEAGIEVVLKDVTAEVAAAGRDRIAAELAAVVAAGRLAEADRDAVLARITPTGSDADLAGCDLVIEAVPENRELKNAVLAAAEDVVTGSRPDAVVTSNTSTLPITGLAAALRLPERFCGLHFFSPVPKMPLVEIIRGRDSGDEALATAFDYVRRIGKTPIVVNDGRGFFTSRVFGTYATEGIAMVAEGVLPALVENQARLAGFPVGPLAVSDEVSLSLMWHIREQTAADLAREGRALPDHPAFPVVDLMVNELGRAGRAAKAGFYDYPADGPKRLWPELTTRFHRPELEVDARTLRDRLLFAQALEAVRCLADGVLTSVADANIGSIMGIGFPPWTGGVLQFVNGYGLPAFVARADELAAAHGDRFAVPDLLRERAAEGRPF</sequence>
<keyword evidence="6" id="KW-0442">Lipid degradation</keyword>
<dbReference type="InterPro" id="IPR050136">
    <property type="entry name" value="FA_oxidation_alpha_subunit"/>
</dbReference>
<organism evidence="15 16">
    <name type="scientific">Streptoalloteichus hindustanus</name>
    <dbReference type="NCBI Taxonomy" id="2017"/>
    <lineage>
        <taxon>Bacteria</taxon>
        <taxon>Bacillati</taxon>
        <taxon>Actinomycetota</taxon>
        <taxon>Actinomycetes</taxon>
        <taxon>Pseudonocardiales</taxon>
        <taxon>Pseudonocardiaceae</taxon>
        <taxon>Streptoalloteichus</taxon>
    </lineage>
</organism>
<evidence type="ECO:0000256" key="7">
    <source>
        <dbReference type="ARBA" id="ARBA00023002"/>
    </source>
</evidence>
<evidence type="ECO:0000256" key="3">
    <source>
        <dbReference type="ARBA" id="ARBA00007005"/>
    </source>
</evidence>
<comment type="pathway">
    <text evidence="2">Lipid metabolism; butanoate metabolism.</text>
</comment>
<feature type="domain" description="3-hydroxyacyl-CoA dehydrogenase NAD binding" evidence="14">
    <location>
        <begin position="319"/>
        <end position="499"/>
    </location>
</feature>
<dbReference type="FunFam" id="1.10.1040.50:FF:000005">
    <property type="entry name" value="Probable 3-hydroxyacyl-CoA dehydrogenase"/>
    <property type="match status" value="1"/>
</dbReference>
<evidence type="ECO:0000313" key="15">
    <source>
        <dbReference type="EMBL" id="SHG10503.1"/>
    </source>
</evidence>
<evidence type="ECO:0000259" key="13">
    <source>
        <dbReference type="Pfam" id="PF00725"/>
    </source>
</evidence>
<dbReference type="InterPro" id="IPR001753">
    <property type="entry name" value="Enoyl-CoA_hydra/iso"/>
</dbReference>